<dbReference type="AlphaFoldDB" id="A0AAN7CK54"/>
<evidence type="ECO:0000256" key="2">
    <source>
        <dbReference type="ARBA" id="ARBA00022630"/>
    </source>
</evidence>
<evidence type="ECO:0000256" key="4">
    <source>
        <dbReference type="ARBA" id="ARBA00023002"/>
    </source>
</evidence>
<gene>
    <name evidence="7" type="ORF">C7999DRAFT_44985</name>
</gene>
<keyword evidence="8" id="KW-1185">Reference proteome</keyword>
<dbReference type="Gene3D" id="3.50.50.60">
    <property type="entry name" value="FAD/NAD(P)-binding domain"/>
    <property type="match status" value="1"/>
</dbReference>
<evidence type="ECO:0000313" key="8">
    <source>
        <dbReference type="Proteomes" id="UP001303647"/>
    </source>
</evidence>
<dbReference type="PANTHER" id="PTHR13789">
    <property type="entry name" value="MONOOXYGENASE"/>
    <property type="match status" value="1"/>
</dbReference>
<accession>A0AAN7CK54</accession>
<dbReference type="InterPro" id="IPR050493">
    <property type="entry name" value="FAD-dep_Monooxygenase_BioMet"/>
</dbReference>
<name>A0AAN7CK54_9PEZI</name>
<comment type="similarity">
    <text evidence="1">Belongs to the paxM FAD-dependent monooxygenase family.</text>
</comment>
<dbReference type="PANTHER" id="PTHR13789:SF261">
    <property type="entry name" value="HYDROXYLASE, PUTATIVE (AFU_ORTHOLOGUE AFUA_7G00590)-RELATED"/>
    <property type="match status" value="1"/>
</dbReference>
<keyword evidence="5" id="KW-0503">Monooxygenase</keyword>
<dbReference type="PRINTS" id="PR00420">
    <property type="entry name" value="RNGMNOXGNASE"/>
</dbReference>
<sequence>MSDVGVPPRPFQIGIAGLSYQIQLYERSNLAQETGAALHLAPNCYGILQRFGVLAESFEANPINGIAGYDGKGKQDFKLDLSKSLSIWQHTWLLAHRVSFHEELKRKVLSPDGEGTPATATVTLEDGSSYTGDLSVTRRIVCGFGMKPFGSGKSAFRFMVPVSQIRENPVTEALVTRDGYMTMFLGDDRRLVMYPCSNNTTMNFVAIHPSELSASKGEGWNRDASKEVLLDVYNSFGPVVRALLDMADSSALRVWTLLDMDRIPTWHKGRLVLLGDAAHPILPHQGQGAAMAIEDAASLCALLPRGTTASDIPERLALYERVRDERAHKVQTLTRLAGMDLNDANRGNFTIMEFMKYSFEHDEWHNSTRALRELLWTRNGPVHRRAPLFFGPTPSPHQDHYGRPISDRDSRFTTYTVRFRTSATYLKTLFPTPEFSFFSPGTVAEASFRCTELRNLAWLGKGGYKYLGLWVHGVQYTRKDGSKVHGSFLVVLLGSLADPVISGREVLGMPKLFADIEIKKAESSARVECSWGGQRFLHLQLDGLQEAAENRAEPEADPQASFGPHVFRKPKEAGTLFYRYVPAVGKPGEADAAYAVLVREGGGGEATRAVKKIYLGQDCQFEFTVGDWSSLPTLHHVAVCLSEIPIYGIVAIRAEDGVGHDDFINTERIE</sequence>
<dbReference type="InterPro" id="IPR010451">
    <property type="entry name" value="Acetoacetate_decarboxylase"/>
</dbReference>
<keyword evidence="4" id="KW-0560">Oxidoreductase</keyword>
<keyword evidence="3" id="KW-0274">FAD</keyword>
<evidence type="ECO:0000313" key="7">
    <source>
        <dbReference type="EMBL" id="KAK4243131.1"/>
    </source>
</evidence>
<dbReference type="InterPro" id="IPR036188">
    <property type="entry name" value="FAD/NAD-bd_sf"/>
</dbReference>
<organism evidence="7 8">
    <name type="scientific">Corynascus novoguineensis</name>
    <dbReference type="NCBI Taxonomy" id="1126955"/>
    <lineage>
        <taxon>Eukaryota</taxon>
        <taxon>Fungi</taxon>
        <taxon>Dikarya</taxon>
        <taxon>Ascomycota</taxon>
        <taxon>Pezizomycotina</taxon>
        <taxon>Sordariomycetes</taxon>
        <taxon>Sordariomycetidae</taxon>
        <taxon>Sordariales</taxon>
        <taxon>Chaetomiaceae</taxon>
        <taxon>Corynascus</taxon>
    </lineage>
</organism>
<keyword evidence="2" id="KW-0285">Flavoprotein</keyword>
<dbReference type="Pfam" id="PF01494">
    <property type="entry name" value="FAD_binding_3"/>
    <property type="match status" value="1"/>
</dbReference>
<dbReference type="SUPFAM" id="SSF51905">
    <property type="entry name" value="FAD/NAD(P)-binding domain"/>
    <property type="match status" value="1"/>
</dbReference>
<dbReference type="EMBL" id="MU857872">
    <property type="protein sequence ID" value="KAK4243131.1"/>
    <property type="molecule type" value="Genomic_DNA"/>
</dbReference>
<proteinExistence type="inferred from homology"/>
<dbReference type="GO" id="GO:0016829">
    <property type="term" value="F:lyase activity"/>
    <property type="evidence" value="ECO:0007669"/>
    <property type="project" value="InterPro"/>
</dbReference>
<evidence type="ECO:0000259" key="6">
    <source>
        <dbReference type="Pfam" id="PF01494"/>
    </source>
</evidence>
<evidence type="ECO:0000256" key="1">
    <source>
        <dbReference type="ARBA" id="ARBA00007992"/>
    </source>
</evidence>
<evidence type="ECO:0000256" key="3">
    <source>
        <dbReference type="ARBA" id="ARBA00022827"/>
    </source>
</evidence>
<dbReference type="SUPFAM" id="SSF160104">
    <property type="entry name" value="Acetoacetate decarboxylase-like"/>
    <property type="match status" value="1"/>
</dbReference>
<dbReference type="Gene3D" id="2.40.400.10">
    <property type="entry name" value="Acetoacetate decarboxylase-like"/>
    <property type="match status" value="1"/>
</dbReference>
<feature type="domain" description="FAD-binding" evidence="6">
    <location>
        <begin position="192"/>
        <end position="331"/>
    </location>
</feature>
<dbReference type="Proteomes" id="UP001303647">
    <property type="component" value="Unassembled WGS sequence"/>
</dbReference>
<dbReference type="GO" id="GO:0004497">
    <property type="term" value="F:monooxygenase activity"/>
    <property type="evidence" value="ECO:0007669"/>
    <property type="project" value="UniProtKB-KW"/>
</dbReference>
<dbReference type="InterPro" id="IPR023375">
    <property type="entry name" value="ADC_dom_sf"/>
</dbReference>
<dbReference type="InterPro" id="IPR002938">
    <property type="entry name" value="FAD-bd"/>
</dbReference>
<reference evidence="7" key="2">
    <citation type="submission" date="2023-05" db="EMBL/GenBank/DDBJ databases">
        <authorList>
            <consortium name="Lawrence Berkeley National Laboratory"/>
            <person name="Steindorff A."/>
            <person name="Hensen N."/>
            <person name="Bonometti L."/>
            <person name="Westerberg I."/>
            <person name="Brannstrom I.O."/>
            <person name="Guillou S."/>
            <person name="Cros-Aarteil S."/>
            <person name="Calhoun S."/>
            <person name="Haridas S."/>
            <person name="Kuo A."/>
            <person name="Mondo S."/>
            <person name="Pangilinan J."/>
            <person name="Riley R."/>
            <person name="Labutti K."/>
            <person name="Andreopoulos B."/>
            <person name="Lipzen A."/>
            <person name="Chen C."/>
            <person name="Yanf M."/>
            <person name="Daum C."/>
            <person name="Ng V."/>
            <person name="Clum A."/>
            <person name="Ohm R."/>
            <person name="Martin F."/>
            <person name="Silar P."/>
            <person name="Natvig D."/>
            <person name="Lalanne C."/>
            <person name="Gautier V."/>
            <person name="Ament-Velasquez S.L."/>
            <person name="Kruys A."/>
            <person name="Hutchinson M.I."/>
            <person name="Powell A.J."/>
            <person name="Barry K."/>
            <person name="Miller A.N."/>
            <person name="Grigoriev I.V."/>
            <person name="Debuchy R."/>
            <person name="Gladieux P."/>
            <person name="Thoren M.H."/>
            <person name="Johannesson H."/>
        </authorList>
    </citation>
    <scope>NUCLEOTIDE SEQUENCE</scope>
    <source>
        <strain evidence="7">CBS 359.72</strain>
    </source>
</reference>
<protein>
    <recommendedName>
        <fullName evidence="6">FAD-binding domain-containing protein</fullName>
    </recommendedName>
</protein>
<dbReference type="Pfam" id="PF06314">
    <property type="entry name" value="ADC"/>
    <property type="match status" value="1"/>
</dbReference>
<dbReference type="SUPFAM" id="SSF54373">
    <property type="entry name" value="FAD-linked reductases, C-terminal domain"/>
    <property type="match status" value="1"/>
</dbReference>
<evidence type="ECO:0000256" key="5">
    <source>
        <dbReference type="ARBA" id="ARBA00023033"/>
    </source>
</evidence>
<dbReference type="GO" id="GO:0071949">
    <property type="term" value="F:FAD binding"/>
    <property type="evidence" value="ECO:0007669"/>
    <property type="project" value="InterPro"/>
</dbReference>
<reference evidence="7" key="1">
    <citation type="journal article" date="2023" name="Mol. Phylogenet. Evol.">
        <title>Genome-scale phylogeny and comparative genomics of the fungal order Sordariales.</title>
        <authorList>
            <person name="Hensen N."/>
            <person name="Bonometti L."/>
            <person name="Westerberg I."/>
            <person name="Brannstrom I.O."/>
            <person name="Guillou S."/>
            <person name="Cros-Aarteil S."/>
            <person name="Calhoun S."/>
            <person name="Haridas S."/>
            <person name="Kuo A."/>
            <person name="Mondo S."/>
            <person name="Pangilinan J."/>
            <person name="Riley R."/>
            <person name="LaButti K."/>
            <person name="Andreopoulos B."/>
            <person name="Lipzen A."/>
            <person name="Chen C."/>
            <person name="Yan M."/>
            <person name="Daum C."/>
            <person name="Ng V."/>
            <person name="Clum A."/>
            <person name="Steindorff A."/>
            <person name="Ohm R.A."/>
            <person name="Martin F."/>
            <person name="Silar P."/>
            <person name="Natvig D.O."/>
            <person name="Lalanne C."/>
            <person name="Gautier V."/>
            <person name="Ament-Velasquez S.L."/>
            <person name="Kruys A."/>
            <person name="Hutchinson M.I."/>
            <person name="Powell A.J."/>
            <person name="Barry K."/>
            <person name="Miller A.N."/>
            <person name="Grigoriev I.V."/>
            <person name="Debuchy R."/>
            <person name="Gladieux P."/>
            <person name="Hiltunen Thoren M."/>
            <person name="Johannesson H."/>
        </authorList>
    </citation>
    <scope>NUCLEOTIDE SEQUENCE</scope>
    <source>
        <strain evidence="7">CBS 359.72</strain>
    </source>
</reference>
<comment type="caution">
    <text evidence="7">The sequence shown here is derived from an EMBL/GenBank/DDBJ whole genome shotgun (WGS) entry which is preliminary data.</text>
</comment>